<dbReference type="PROSITE" id="PS50111">
    <property type="entry name" value="CHEMOTAXIS_TRANSDUC_2"/>
    <property type="match status" value="1"/>
</dbReference>
<dbReference type="HOGENOM" id="CLU_851646_0_0_9"/>
<evidence type="ECO:0000313" key="6">
    <source>
        <dbReference type="Proteomes" id="UP000002730"/>
    </source>
</evidence>
<dbReference type="RefSeq" id="WP_010074435.1">
    <property type="nucleotide sequence ID" value="NC_014393.1"/>
</dbReference>
<dbReference type="GO" id="GO:0007165">
    <property type="term" value="P:signal transduction"/>
    <property type="evidence" value="ECO:0007669"/>
    <property type="project" value="UniProtKB-KW"/>
</dbReference>
<dbReference type="SMART" id="SM00283">
    <property type="entry name" value="MA"/>
    <property type="match status" value="1"/>
</dbReference>
<name>D9SPX7_CLOC7</name>
<evidence type="ECO:0000313" key="5">
    <source>
        <dbReference type="EMBL" id="ADL52113.1"/>
    </source>
</evidence>
<sequence>MRLFKNKKTLAETAVTIAEDIPKESDDSLYSINKNLIKGTETLITANNHAISEAAIHNSDFNFKVRDIMNSLKREDSLLEEQSNIVESISTSNVSVVDSAKLVKNLVTVTDETIEEGNVTLKKFKEEIFEISRSISNFNVVFESLSEKMAQINEFIYIIENISTQTNLLSLNASIEAARAGEAGKGFAVVANEVRILAEQTKTASTKINTAVNEINQETENISSEINTRVERIKDLSVISDETVKFFSSIKNANKTTFESLEDIIKLIGDNDKKVKDMTKMLTSMTEQSELNKSHINNAIKSARNISDCIDEMATYNIQLEDLIKDF</sequence>
<dbReference type="PRINTS" id="PR00260">
    <property type="entry name" value="CHEMTRNSDUCR"/>
</dbReference>
<dbReference type="Gene3D" id="1.10.287.950">
    <property type="entry name" value="Methyl-accepting chemotaxis protein"/>
    <property type="match status" value="1"/>
</dbReference>
<dbReference type="eggNOG" id="COG0840">
    <property type="taxonomic scope" value="Bacteria"/>
</dbReference>
<comment type="similarity">
    <text evidence="2">Belongs to the methyl-accepting chemotaxis (MCP) protein family.</text>
</comment>
<dbReference type="KEGG" id="ccb:Clocel_2397"/>
<feature type="domain" description="Methyl-accepting transducer" evidence="4">
    <location>
        <begin position="50"/>
        <end position="297"/>
    </location>
</feature>
<reference evidence="5 6" key="1">
    <citation type="submission" date="2010-08" db="EMBL/GenBank/DDBJ databases">
        <title>Complete sequence of Clostridium cellulovorans 743B.</title>
        <authorList>
            <consortium name="US DOE Joint Genome Institute"/>
            <person name="Lucas S."/>
            <person name="Copeland A."/>
            <person name="Lapidus A."/>
            <person name="Cheng J.-F."/>
            <person name="Bruce D."/>
            <person name="Goodwin L."/>
            <person name="Pitluck S."/>
            <person name="Chertkov O."/>
            <person name="Detter J.C."/>
            <person name="Han C."/>
            <person name="Tapia R."/>
            <person name="Land M."/>
            <person name="Hauser L."/>
            <person name="Chang Y.-J."/>
            <person name="Jeffries C."/>
            <person name="Kyrpides N."/>
            <person name="Ivanova N."/>
            <person name="Mikhailova N."/>
            <person name="Hemme C.L."/>
            <person name="Woyke T."/>
        </authorList>
    </citation>
    <scope>NUCLEOTIDE SEQUENCE [LARGE SCALE GENOMIC DNA]</scope>
    <source>
        <strain evidence="6">ATCC 35296 / DSM 3052 / OCM 3 / 743B</strain>
    </source>
</reference>
<dbReference type="GO" id="GO:0016020">
    <property type="term" value="C:membrane"/>
    <property type="evidence" value="ECO:0007669"/>
    <property type="project" value="InterPro"/>
</dbReference>
<dbReference type="PANTHER" id="PTHR32089">
    <property type="entry name" value="METHYL-ACCEPTING CHEMOTAXIS PROTEIN MCPB"/>
    <property type="match status" value="1"/>
</dbReference>
<dbReference type="OrthoDB" id="9816519at2"/>
<dbReference type="InterPro" id="IPR004089">
    <property type="entry name" value="MCPsignal_dom"/>
</dbReference>
<accession>D9SPX7</accession>
<dbReference type="AlphaFoldDB" id="D9SPX7"/>
<dbReference type="GO" id="GO:0004888">
    <property type="term" value="F:transmembrane signaling receptor activity"/>
    <property type="evidence" value="ECO:0007669"/>
    <property type="project" value="InterPro"/>
</dbReference>
<evidence type="ECO:0000256" key="2">
    <source>
        <dbReference type="ARBA" id="ARBA00029447"/>
    </source>
</evidence>
<organism evidence="5 6">
    <name type="scientific">Clostridium cellulovorans (strain ATCC 35296 / DSM 3052 / OCM 3 / 743B)</name>
    <dbReference type="NCBI Taxonomy" id="573061"/>
    <lineage>
        <taxon>Bacteria</taxon>
        <taxon>Bacillati</taxon>
        <taxon>Bacillota</taxon>
        <taxon>Clostridia</taxon>
        <taxon>Eubacteriales</taxon>
        <taxon>Clostridiaceae</taxon>
        <taxon>Clostridium</taxon>
    </lineage>
</organism>
<dbReference type="InterPro" id="IPR004090">
    <property type="entry name" value="Chemotax_Me-accpt_rcpt"/>
</dbReference>
<gene>
    <name evidence="5" type="ordered locus">Clocel_2397</name>
</gene>
<dbReference type="STRING" id="573061.Clocel_2397"/>
<dbReference type="Proteomes" id="UP000002730">
    <property type="component" value="Chromosome"/>
</dbReference>
<dbReference type="PANTHER" id="PTHR32089:SF112">
    <property type="entry name" value="LYSOZYME-LIKE PROTEIN-RELATED"/>
    <property type="match status" value="1"/>
</dbReference>
<evidence type="ECO:0000256" key="1">
    <source>
        <dbReference type="ARBA" id="ARBA00023224"/>
    </source>
</evidence>
<proteinExistence type="inferred from homology"/>
<dbReference type="SUPFAM" id="SSF58104">
    <property type="entry name" value="Methyl-accepting chemotaxis protein (MCP) signaling domain"/>
    <property type="match status" value="1"/>
</dbReference>
<dbReference type="Pfam" id="PF00015">
    <property type="entry name" value="MCPsignal"/>
    <property type="match status" value="1"/>
</dbReference>
<protein>
    <submittedName>
        <fullName evidence="5">Methyl-accepting chemotaxis sensory transducer</fullName>
    </submittedName>
</protein>
<dbReference type="GO" id="GO:0006935">
    <property type="term" value="P:chemotaxis"/>
    <property type="evidence" value="ECO:0007669"/>
    <property type="project" value="InterPro"/>
</dbReference>
<keyword evidence="1 3" id="KW-0807">Transducer</keyword>
<dbReference type="EMBL" id="CP002160">
    <property type="protein sequence ID" value="ADL52113.1"/>
    <property type="molecule type" value="Genomic_DNA"/>
</dbReference>
<evidence type="ECO:0000256" key="3">
    <source>
        <dbReference type="PROSITE-ProRule" id="PRU00284"/>
    </source>
</evidence>
<evidence type="ECO:0000259" key="4">
    <source>
        <dbReference type="PROSITE" id="PS50111"/>
    </source>
</evidence>
<keyword evidence="6" id="KW-1185">Reference proteome</keyword>